<name>A0ABV3X6F9_9FIRM</name>
<evidence type="ECO:0000313" key="2">
    <source>
        <dbReference type="EMBL" id="MEX5285385.1"/>
    </source>
</evidence>
<gene>
    <name evidence="2" type="ORF">QCO44_07005</name>
</gene>
<reference evidence="2 3" key="1">
    <citation type="submission" date="2023-04" db="EMBL/GenBank/DDBJ databases">
        <title>Genome Sequence of Selenomonas sputigena ATCC 33150.</title>
        <authorList>
            <person name="Miller D.P."/>
            <person name="Anvari S."/>
            <person name="Polson S.W."/>
            <person name="Macdonald M."/>
            <person name="Mcdowell J.V."/>
        </authorList>
    </citation>
    <scope>NUCLEOTIDE SEQUENCE [LARGE SCALE GENOMIC DNA]</scope>
    <source>
        <strain evidence="2 3">ATCC 33150</strain>
    </source>
</reference>
<dbReference type="CDD" id="cd00093">
    <property type="entry name" value="HTH_XRE"/>
    <property type="match status" value="1"/>
</dbReference>
<protein>
    <submittedName>
        <fullName evidence="2">Helix-turn-helix transcriptional regulator</fullName>
    </submittedName>
</protein>
<dbReference type="InterPro" id="IPR001387">
    <property type="entry name" value="Cro/C1-type_HTH"/>
</dbReference>
<keyword evidence="3" id="KW-1185">Reference proteome</keyword>
<dbReference type="Proteomes" id="UP001559623">
    <property type="component" value="Unassembled WGS sequence"/>
</dbReference>
<proteinExistence type="predicted"/>
<dbReference type="InterPro" id="IPR010982">
    <property type="entry name" value="Lambda_DNA-bd_dom_sf"/>
</dbReference>
<dbReference type="SMART" id="SM00530">
    <property type="entry name" value="HTH_XRE"/>
    <property type="match status" value="1"/>
</dbReference>
<accession>A0ABV3X6F9</accession>
<feature type="domain" description="HTH cro/C1-type" evidence="1">
    <location>
        <begin position="153"/>
        <end position="210"/>
    </location>
</feature>
<comment type="caution">
    <text evidence="2">The sequence shown here is derived from an EMBL/GenBank/DDBJ whole genome shotgun (WGS) entry which is preliminary data.</text>
</comment>
<evidence type="ECO:0000259" key="1">
    <source>
        <dbReference type="PROSITE" id="PS50943"/>
    </source>
</evidence>
<dbReference type="Pfam" id="PF01381">
    <property type="entry name" value="HTH_3"/>
    <property type="match status" value="1"/>
</dbReference>
<dbReference type="SUPFAM" id="SSF47413">
    <property type="entry name" value="lambda repressor-like DNA-binding domains"/>
    <property type="match status" value="1"/>
</dbReference>
<sequence>MGIHAYDEIYLSSAQNILGHAVDFAVMSLSIEPDVFGKALAVSKSAKQFAQGNPRYVAGVNGPELVREILDDTGISYPAVPDAMYLDKSPEYWAGWALAFYQWLEDISFMEILQTVSLDQIIAMYPVYHEMDVMKFAEQLNQQRKAAHPHTRLREYRGNAGLSQAELAAEAGVPLRQIQLFEQGQRDINKTASATVYRLSKALHCRMEDLLA</sequence>
<dbReference type="EMBL" id="JARVLH010000003">
    <property type="protein sequence ID" value="MEX5285385.1"/>
    <property type="molecule type" value="Genomic_DNA"/>
</dbReference>
<organism evidence="2 3">
    <name type="scientific">Selenomonas sputigena</name>
    <dbReference type="NCBI Taxonomy" id="69823"/>
    <lineage>
        <taxon>Bacteria</taxon>
        <taxon>Bacillati</taxon>
        <taxon>Bacillota</taxon>
        <taxon>Negativicutes</taxon>
        <taxon>Selenomonadales</taxon>
        <taxon>Selenomonadaceae</taxon>
        <taxon>Selenomonas</taxon>
    </lineage>
</organism>
<evidence type="ECO:0000313" key="3">
    <source>
        <dbReference type="Proteomes" id="UP001559623"/>
    </source>
</evidence>
<dbReference type="Gene3D" id="1.10.260.40">
    <property type="entry name" value="lambda repressor-like DNA-binding domains"/>
    <property type="match status" value="1"/>
</dbReference>
<dbReference type="PROSITE" id="PS50943">
    <property type="entry name" value="HTH_CROC1"/>
    <property type="match status" value="1"/>
</dbReference>
<dbReference type="RefSeq" id="WP_368847112.1">
    <property type="nucleotide sequence ID" value="NZ_CP194411.1"/>
</dbReference>